<keyword evidence="1" id="KW-1133">Transmembrane helix</keyword>
<keyword evidence="1" id="KW-0472">Membrane</keyword>
<dbReference type="EMBL" id="LBOI01000016">
    <property type="protein sequence ID" value="KKP31106.1"/>
    <property type="molecule type" value="Genomic_DNA"/>
</dbReference>
<feature type="transmembrane region" description="Helical" evidence="1">
    <location>
        <begin position="379"/>
        <end position="397"/>
    </location>
</feature>
<name>A0A0F9YXD7_9BACT</name>
<evidence type="ECO:0000313" key="3">
    <source>
        <dbReference type="Proteomes" id="UP000034803"/>
    </source>
</evidence>
<proteinExistence type="predicted"/>
<dbReference type="Proteomes" id="UP000034803">
    <property type="component" value="Unassembled WGS sequence"/>
</dbReference>
<comment type="caution">
    <text evidence="2">The sequence shown here is derived from an EMBL/GenBank/DDBJ whole genome shotgun (WGS) entry which is preliminary data.</text>
</comment>
<protein>
    <submittedName>
        <fullName evidence="2">Uncharacterized protein</fullName>
    </submittedName>
</protein>
<feature type="transmembrane region" description="Helical" evidence="1">
    <location>
        <begin position="90"/>
        <end position="109"/>
    </location>
</feature>
<feature type="transmembrane region" description="Helical" evidence="1">
    <location>
        <begin position="173"/>
        <end position="200"/>
    </location>
</feature>
<keyword evidence="1" id="KW-0812">Transmembrane</keyword>
<reference evidence="2 3" key="1">
    <citation type="journal article" date="2015" name="Nature">
        <title>rRNA introns, odd ribosomes, and small enigmatic genomes across a large radiation of phyla.</title>
        <authorList>
            <person name="Brown C.T."/>
            <person name="Hug L.A."/>
            <person name="Thomas B.C."/>
            <person name="Sharon I."/>
            <person name="Castelle C.J."/>
            <person name="Singh A."/>
            <person name="Wilkins M.J."/>
            <person name="Williams K.H."/>
            <person name="Banfield J.F."/>
        </authorList>
    </citation>
    <scope>NUCLEOTIDE SEQUENCE [LARGE SCALE GENOMIC DNA]</scope>
</reference>
<evidence type="ECO:0000313" key="2">
    <source>
        <dbReference type="EMBL" id="KKP31106.1"/>
    </source>
</evidence>
<feature type="transmembrane region" description="Helical" evidence="1">
    <location>
        <begin position="346"/>
        <end position="367"/>
    </location>
</feature>
<accession>A0A0F9YXD7</accession>
<evidence type="ECO:0000256" key="1">
    <source>
        <dbReference type="SAM" id="Phobius"/>
    </source>
</evidence>
<dbReference type="AlphaFoldDB" id="A0A0F9YXD7"/>
<feature type="transmembrane region" description="Helical" evidence="1">
    <location>
        <begin position="212"/>
        <end position="233"/>
    </location>
</feature>
<feature type="transmembrane region" description="Helical" evidence="1">
    <location>
        <begin position="282"/>
        <end position="300"/>
    </location>
</feature>
<feature type="transmembrane region" description="Helical" evidence="1">
    <location>
        <begin position="145"/>
        <end position="166"/>
    </location>
</feature>
<gene>
    <name evidence="2" type="ORF">UR21_C0016G0024</name>
</gene>
<sequence length="555" mass="64718">MKIRFLQISILILLMGIYFLAFLSTFSKKGTFYMDEPAVVMSSLSKNRSIYSIFKDAAGIAQPPLEHLIREKIYQPIGDNLGLSKTYPEFFHRFLSLLWWLLPIGYFSINIKNFSNKKRFIVLLSFLLIISSEFFRSYLTEARHYSAIAASFATMIIVLLSDNVLIYKLRYHFLLLSLIPPLLHIISFPYYLILVFYFFYRFAVESYKKQKKYFFDMVTLFSLYIIFSIWMYLQITNLSSQWQQPSINNINLIYINSRLKWTLDWLFSGTIFYLLFKLIPNIIKSHLVQFFGIITLYYFVNIRQLFIIKKNIFEVSSTFLLITCCIWPLTIALVTYRSGMFSGERYSIAILVIIFFGLSTFIINVIYKINNLGAKQTSLIIIGLTTIFSILINILPIENFSLMSDENKFVKENINIIINPDSYLISDNGSYSTSISLLSIINKVPFNTNYIMCRWGTFYSDDGKNNINDWLSNHSNNNIYLLTTGNALTDNNEIIWKSGNETLYLIKSINESDLCSKNDYLQVSKCYIRCTKGLEPSSDRRSILGVIPHLDIYRE</sequence>
<feature type="transmembrane region" description="Helical" evidence="1">
    <location>
        <begin position="5"/>
        <end position="26"/>
    </location>
</feature>
<feature type="transmembrane region" description="Helical" evidence="1">
    <location>
        <begin position="312"/>
        <end position="334"/>
    </location>
</feature>
<organism evidence="2 3">
    <name type="scientific">Candidatus Woesebacteria bacterium GW2011_GWC2_31_9</name>
    <dbReference type="NCBI Taxonomy" id="1618586"/>
    <lineage>
        <taxon>Bacteria</taxon>
        <taxon>Candidatus Woeseibacteriota</taxon>
    </lineage>
</organism>